<dbReference type="InterPro" id="IPR029032">
    <property type="entry name" value="AhpD-like"/>
</dbReference>
<dbReference type="SUPFAM" id="SSF69118">
    <property type="entry name" value="AhpD-like"/>
    <property type="match status" value="1"/>
</dbReference>
<dbReference type="Pfam" id="PF02627">
    <property type="entry name" value="CMD"/>
    <property type="match status" value="1"/>
</dbReference>
<keyword evidence="3" id="KW-1185">Reference proteome</keyword>
<protein>
    <submittedName>
        <fullName evidence="2">Carboxymuconolactone decarboxylase family protein</fullName>
    </submittedName>
</protein>
<accession>A0ABS2DTI9</accession>
<name>A0ABS2DTI9_9BURK</name>
<dbReference type="EMBL" id="JACJJC010000007">
    <property type="protein sequence ID" value="MBM6704035.1"/>
    <property type="molecule type" value="Genomic_DNA"/>
</dbReference>
<dbReference type="RefSeq" id="WP_205102501.1">
    <property type="nucleotide sequence ID" value="NZ_JACJJC010000007.1"/>
</dbReference>
<evidence type="ECO:0000259" key="1">
    <source>
        <dbReference type="Pfam" id="PF02627"/>
    </source>
</evidence>
<dbReference type="InterPro" id="IPR052512">
    <property type="entry name" value="4CMD/NDH-1_regulator"/>
</dbReference>
<gene>
    <name evidence="2" type="ORF">H6A60_05985</name>
</gene>
<evidence type="ECO:0000313" key="2">
    <source>
        <dbReference type="EMBL" id="MBM6704035.1"/>
    </source>
</evidence>
<dbReference type="Gene3D" id="1.20.1290.10">
    <property type="entry name" value="AhpD-like"/>
    <property type="match status" value="1"/>
</dbReference>
<reference evidence="2 3" key="1">
    <citation type="journal article" date="2021" name="Sci. Rep.">
        <title>The distribution of antibiotic resistance genes in chicken gut microbiota commensals.</title>
        <authorList>
            <person name="Juricova H."/>
            <person name="Matiasovicova J."/>
            <person name="Kubasova T."/>
            <person name="Cejkova D."/>
            <person name="Rychlik I."/>
        </authorList>
    </citation>
    <scope>NUCLEOTIDE SEQUENCE [LARGE SCALE GENOMIC DNA]</scope>
    <source>
        <strain evidence="2 3">An829</strain>
    </source>
</reference>
<evidence type="ECO:0000313" key="3">
    <source>
        <dbReference type="Proteomes" id="UP000715095"/>
    </source>
</evidence>
<sequence>MTEKLHESQDDAFERFTGATPSRLTDRLADFAPDVARYIRSFVFGEVYARAGLSDKEKAIAVITTLAAMGGCERELHTHINTALNVGVAPERIVDTFIQMLPYAGFPRVLNALFEAQAVFAERGIALRVPRDADSH</sequence>
<dbReference type="Proteomes" id="UP000715095">
    <property type="component" value="Unassembled WGS sequence"/>
</dbReference>
<dbReference type="PANTHER" id="PTHR33570">
    <property type="entry name" value="4-CARBOXYMUCONOLACTONE DECARBOXYLASE FAMILY PROTEIN"/>
    <property type="match status" value="1"/>
</dbReference>
<comment type="caution">
    <text evidence="2">The sequence shown here is derived from an EMBL/GenBank/DDBJ whole genome shotgun (WGS) entry which is preliminary data.</text>
</comment>
<feature type="domain" description="Carboxymuconolactone decarboxylase-like" evidence="1">
    <location>
        <begin position="33"/>
        <end position="117"/>
    </location>
</feature>
<dbReference type="PANTHER" id="PTHR33570:SF2">
    <property type="entry name" value="CARBOXYMUCONOLACTONE DECARBOXYLASE-LIKE DOMAIN-CONTAINING PROTEIN"/>
    <property type="match status" value="1"/>
</dbReference>
<dbReference type="InterPro" id="IPR003779">
    <property type="entry name" value="CMD-like"/>
</dbReference>
<proteinExistence type="predicted"/>
<organism evidence="2 3">
    <name type="scientific">Sutterella massiliensis</name>
    <dbReference type="NCBI Taxonomy" id="1816689"/>
    <lineage>
        <taxon>Bacteria</taxon>
        <taxon>Pseudomonadati</taxon>
        <taxon>Pseudomonadota</taxon>
        <taxon>Betaproteobacteria</taxon>
        <taxon>Burkholderiales</taxon>
        <taxon>Sutterellaceae</taxon>
        <taxon>Sutterella</taxon>
    </lineage>
</organism>